<feature type="transmembrane region" description="Helical" evidence="1">
    <location>
        <begin position="37"/>
        <end position="56"/>
    </location>
</feature>
<sequence length="88" mass="9971">MGQTLRLLFAGALAMGYLVAALFFLRFHRDTRDRLFALFSVSFLLLCIQRIVLALVDDDPALVPWVYGLRLFAFLIILVAIIDKNRAA</sequence>
<comment type="caution">
    <text evidence="2">The sequence shown here is derived from an EMBL/GenBank/DDBJ whole genome shotgun (WGS) entry which is preliminary data.</text>
</comment>
<feature type="transmembrane region" description="Helical" evidence="1">
    <location>
        <begin position="62"/>
        <end position="82"/>
    </location>
</feature>
<gene>
    <name evidence="2" type="ORF">HNQ61_004029</name>
</gene>
<dbReference type="InterPro" id="IPR046027">
    <property type="entry name" value="DUF5985"/>
</dbReference>
<keyword evidence="1" id="KW-1133">Transmembrane helix</keyword>
<organism evidence="2 3">
    <name type="scientific">Longimicrobium terrae</name>
    <dbReference type="NCBI Taxonomy" id="1639882"/>
    <lineage>
        <taxon>Bacteria</taxon>
        <taxon>Pseudomonadati</taxon>
        <taxon>Gemmatimonadota</taxon>
        <taxon>Longimicrobiia</taxon>
        <taxon>Longimicrobiales</taxon>
        <taxon>Longimicrobiaceae</taxon>
        <taxon>Longimicrobium</taxon>
    </lineage>
</organism>
<keyword evidence="3" id="KW-1185">Reference proteome</keyword>
<reference evidence="2 3" key="1">
    <citation type="submission" date="2020-08" db="EMBL/GenBank/DDBJ databases">
        <title>Genomic Encyclopedia of Type Strains, Phase IV (KMG-IV): sequencing the most valuable type-strain genomes for metagenomic binning, comparative biology and taxonomic classification.</title>
        <authorList>
            <person name="Goeker M."/>
        </authorList>
    </citation>
    <scope>NUCLEOTIDE SEQUENCE [LARGE SCALE GENOMIC DNA]</scope>
    <source>
        <strain evidence="2 3">DSM 29007</strain>
    </source>
</reference>
<dbReference type="RefSeq" id="WP_170036573.1">
    <property type="nucleotide sequence ID" value="NZ_JABDTL010000002.1"/>
</dbReference>
<dbReference type="Proteomes" id="UP000582837">
    <property type="component" value="Unassembled WGS sequence"/>
</dbReference>
<evidence type="ECO:0000313" key="2">
    <source>
        <dbReference type="EMBL" id="MBB6072367.1"/>
    </source>
</evidence>
<evidence type="ECO:0000256" key="1">
    <source>
        <dbReference type="SAM" id="Phobius"/>
    </source>
</evidence>
<protein>
    <submittedName>
        <fullName evidence="2">Putative membrane protein</fullName>
    </submittedName>
</protein>
<dbReference type="AlphaFoldDB" id="A0A841H2V9"/>
<keyword evidence="1" id="KW-0472">Membrane</keyword>
<dbReference type="Pfam" id="PF19447">
    <property type="entry name" value="DUF5985"/>
    <property type="match status" value="1"/>
</dbReference>
<dbReference type="EMBL" id="JACHIA010000014">
    <property type="protein sequence ID" value="MBB6072367.1"/>
    <property type="molecule type" value="Genomic_DNA"/>
</dbReference>
<evidence type="ECO:0000313" key="3">
    <source>
        <dbReference type="Proteomes" id="UP000582837"/>
    </source>
</evidence>
<keyword evidence="1" id="KW-0812">Transmembrane</keyword>
<name>A0A841H2V9_9BACT</name>
<proteinExistence type="predicted"/>
<feature type="transmembrane region" description="Helical" evidence="1">
    <location>
        <begin position="6"/>
        <end position="25"/>
    </location>
</feature>
<accession>A0A841H2V9</accession>